<dbReference type="Proteomes" id="UP000061569">
    <property type="component" value="Chromosome"/>
</dbReference>
<dbReference type="PATRIC" id="fig|69.6.peg.577"/>
<sequence>MPARTRDAFVQRIKQFPTQTKRVRGHRRESIIRGVFRWIFRFAHLRSRSIASD</sequence>
<dbReference type="KEGG" id="lez:GLE_0584"/>
<name>A0A0S2DBN7_LYSEN</name>
<gene>
    <name evidence="1" type="ORF">GLE_0584</name>
</gene>
<evidence type="ECO:0000313" key="1">
    <source>
        <dbReference type="EMBL" id="ALN55942.1"/>
    </source>
</evidence>
<dbReference type="AlphaFoldDB" id="A0A0S2DBN7"/>
<organism evidence="1 2">
    <name type="scientific">Lysobacter enzymogenes</name>
    <dbReference type="NCBI Taxonomy" id="69"/>
    <lineage>
        <taxon>Bacteria</taxon>
        <taxon>Pseudomonadati</taxon>
        <taxon>Pseudomonadota</taxon>
        <taxon>Gammaproteobacteria</taxon>
        <taxon>Lysobacterales</taxon>
        <taxon>Lysobacteraceae</taxon>
        <taxon>Lysobacter</taxon>
    </lineage>
</organism>
<dbReference type="STRING" id="69.GLE_0584"/>
<proteinExistence type="predicted"/>
<evidence type="ECO:0000313" key="2">
    <source>
        <dbReference type="Proteomes" id="UP000061569"/>
    </source>
</evidence>
<dbReference type="EMBL" id="CP013140">
    <property type="protein sequence ID" value="ALN55942.1"/>
    <property type="molecule type" value="Genomic_DNA"/>
</dbReference>
<protein>
    <submittedName>
        <fullName evidence="1">Uncharacterized protein</fullName>
    </submittedName>
</protein>
<accession>A0A0S2DBN7</accession>
<reference evidence="1 2" key="1">
    <citation type="submission" date="2015-11" db="EMBL/GenBank/DDBJ databases">
        <title>Genome sequences of Lysobacter enzymogenes strain C3 and Lysobacter antibioticus ATCC 29479.</title>
        <authorList>
            <person name="Kobayashi D.Y."/>
        </authorList>
    </citation>
    <scope>NUCLEOTIDE SEQUENCE [LARGE SCALE GENOMIC DNA]</scope>
    <source>
        <strain evidence="1 2">C3</strain>
    </source>
</reference>